<sequence length="326" mass="35429">MIAELPVSTLAWGVLPVAYLLSRFLASTTDRRLKISPTGERVLILGATSGVGRTIAHQYASRGARVCITGRRKDKLETVVTECKALARQSGKVLGLGGDFANVDDMIEIRTLIEKEWGDLDTLIIAAGVSALQPLMSVAGVNKDTKNTPHTQATSEGIKNAVDIANAALHGNFTGPFVAAVTFIPLLSSGSASPSVLLLSSIAAIIPAPTRSLYAATKSASLVLFQALSIEHPSINFTFFLPGTIEGDFRASAVDTPRDESAPRIHEADPNKHGLRREAVAARCIHAVDRMEKTVIIPRYMRLGHFVYWIWPAFIEWRARIKYNFR</sequence>
<organism evidence="1 2">
    <name type="scientific">Hygrophoropsis aurantiaca</name>
    <dbReference type="NCBI Taxonomy" id="72124"/>
    <lineage>
        <taxon>Eukaryota</taxon>
        <taxon>Fungi</taxon>
        <taxon>Dikarya</taxon>
        <taxon>Basidiomycota</taxon>
        <taxon>Agaricomycotina</taxon>
        <taxon>Agaricomycetes</taxon>
        <taxon>Agaricomycetidae</taxon>
        <taxon>Boletales</taxon>
        <taxon>Coniophorineae</taxon>
        <taxon>Hygrophoropsidaceae</taxon>
        <taxon>Hygrophoropsis</taxon>
    </lineage>
</organism>
<proteinExistence type="predicted"/>
<dbReference type="Proteomes" id="UP000790377">
    <property type="component" value="Unassembled WGS sequence"/>
</dbReference>
<name>A0ACB8A0E0_9AGAM</name>
<reference evidence="1" key="1">
    <citation type="journal article" date="2021" name="New Phytol.">
        <title>Evolutionary innovations through gain and loss of genes in the ectomycorrhizal Boletales.</title>
        <authorList>
            <person name="Wu G."/>
            <person name="Miyauchi S."/>
            <person name="Morin E."/>
            <person name="Kuo A."/>
            <person name="Drula E."/>
            <person name="Varga T."/>
            <person name="Kohler A."/>
            <person name="Feng B."/>
            <person name="Cao Y."/>
            <person name="Lipzen A."/>
            <person name="Daum C."/>
            <person name="Hundley H."/>
            <person name="Pangilinan J."/>
            <person name="Johnson J."/>
            <person name="Barry K."/>
            <person name="LaButti K."/>
            <person name="Ng V."/>
            <person name="Ahrendt S."/>
            <person name="Min B."/>
            <person name="Choi I.G."/>
            <person name="Park H."/>
            <person name="Plett J.M."/>
            <person name="Magnuson J."/>
            <person name="Spatafora J.W."/>
            <person name="Nagy L.G."/>
            <person name="Henrissat B."/>
            <person name="Grigoriev I.V."/>
            <person name="Yang Z.L."/>
            <person name="Xu J."/>
            <person name="Martin F.M."/>
        </authorList>
    </citation>
    <scope>NUCLEOTIDE SEQUENCE</scope>
    <source>
        <strain evidence="1">ATCC 28755</strain>
    </source>
</reference>
<gene>
    <name evidence="1" type="ORF">BJ138DRAFT_1015437</name>
</gene>
<evidence type="ECO:0000313" key="1">
    <source>
        <dbReference type="EMBL" id="KAH7906894.1"/>
    </source>
</evidence>
<accession>A0ACB8A0E0</accession>
<dbReference type="EMBL" id="MU267963">
    <property type="protein sequence ID" value="KAH7906894.1"/>
    <property type="molecule type" value="Genomic_DNA"/>
</dbReference>
<comment type="caution">
    <text evidence="1">The sequence shown here is derived from an EMBL/GenBank/DDBJ whole genome shotgun (WGS) entry which is preliminary data.</text>
</comment>
<protein>
    <submittedName>
        <fullName evidence="1">Uncharacterized protein</fullName>
    </submittedName>
</protein>
<keyword evidence="2" id="KW-1185">Reference proteome</keyword>
<evidence type="ECO:0000313" key="2">
    <source>
        <dbReference type="Proteomes" id="UP000790377"/>
    </source>
</evidence>